<dbReference type="AlphaFoldDB" id="A0A1V2TKQ7"/>
<keyword evidence="3" id="KW-1185">Reference proteome</keyword>
<dbReference type="RefSeq" id="WP_077114863.1">
    <property type="nucleotide sequence ID" value="NZ_MUKP01000019.1"/>
</dbReference>
<organism evidence="2 3">
    <name type="scientific">Nocardia donostiensis</name>
    <dbReference type="NCBI Taxonomy" id="1538463"/>
    <lineage>
        <taxon>Bacteria</taxon>
        <taxon>Bacillati</taxon>
        <taxon>Actinomycetota</taxon>
        <taxon>Actinomycetes</taxon>
        <taxon>Mycobacteriales</taxon>
        <taxon>Nocardiaceae</taxon>
        <taxon>Nocardia</taxon>
    </lineage>
</organism>
<comment type="caution">
    <text evidence="2">The sequence shown here is derived from an EMBL/GenBank/DDBJ whole genome shotgun (WGS) entry which is preliminary data.</text>
</comment>
<protein>
    <submittedName>
        <fullName evidence="2">Uncharacterized protein</fullName>
    </submittedName>
</protein>
<feature type="region of interest" description="Disordered" evidence="1">
    <location>
        <begin position="1"/>
        <end position="32"/>
    </location>
</feature>
<dbReference type="EMBL" id="MUMY01000002">
    <property type="protein sequence ID" value="ONM50043.1"/>
    <property type="molecule type" value="Genomic_DNA"/>
</dbReference>
<name>A0A1V2TKQ7_9NOCA</name>
<accession>A0A1V2TKQ7</accession>
<gene>
    <name evidence="2" type="ORF">B0T46_02780</name>
</gene>
<dbReference type="Proteomes" id="UP000188836">
    <property type="component" value="Unassembled WGS sequence"/>
</dbReference>
<evidence type="ECO:0000256" key="1">
    <source>
        <dbReference type="SAM" id="MobiDB-lite"/>
    </source>
</evidence>
<evidence type="ECO:0000313" key="3">
    <source>
        <dbReference type="Proteomes" id="UP000188836"/>
    </source>
</evidence>
<evidence type="ECO:0000313" key="2">
    <source>
        <dbReference type="EMBL" id="ONM50043.1"/>
    </source>
</evidence>
<sequence>MTDATVGLASLAGERRTPDRKPEPQAGITQGDLRDSMTAFFKDKLHVVDLLPAPLFTPDKDIEAAGSCAMTDSKTGSQTATS</sequence>
<proteinExistence type="predicted"/>
<reference evidence="2 3" key="1">
    <citation type="journal article" date="2016" name="Antonie Van Leeuwenhoek">
        <title>Nocardia donostiensis sp. nov., isolated from human respiratory specimens.</title>
        <authorList>
            <person name="Ercibengoa M."/>
            <person name="Bell M."/>
            <person name="Marimon J.M."/>
            <person name="Humrighouse B."/>
            <person name="Klenk H.P."/>
            <person name="Potter G."/>
            <person name="Perez-Trallero E."/>
        </authorList>
    </citation>
    <scope>NUCLEOTIDE SEQUENCE [LARGE SCALE GENOMIC DNA]</scope>
    <source>
        <strain evidence="2 3">X1655</strain>
    </source>
</reference>
<feature type="compositionally biased region" description="Basic and acidic residues" evidence="1">
    <location>
        <begin position="13"/>
        <end position="23"/>
    </location>
</feature>